<dbReference type="GO" id="GO:0051537">
    <property type="term" value="F:2 iron, 2 sulfur cluster binding"/>
    <property type="evidence" value="ECO:0007669"/>
    <property type="project" value="UniProtKB-KW"/>
</dbReference>
<evidence type="ECO:0000256" key="1">
    <source>
        <dbReference type="ARBA" id="ARBA00010643"/>
    </source>
</evidence>
<dbReference type="GO" id="GO:0003677">
    <property type="term" value="F:DNA binding"/>
    <property type="evidence" value="ECO:0007669"/>
    <property type="project" value="UniProtKB-KW"/>
</dbReference>
<reference evidence="9" key="1">
    <citation type="submission" date="2015-02" db="EMBL/GenBank/DDBJ databases">
        <title>Description and complete genome sequence of the first cultured representative of the subdivision 5 of the Verrucomicrobia phylum.</title>
        <authorList>
            <person name="Spring S."/>
            <person name="Bunk B."/>
            <person name="Sproer C."/>
            <person name="Klenk H.-P."/>
        </authorList>
    </citation>
    <scope>NUCLEOTIDE SEQUENCE [LARGE SCALE GENOMIC DNA]</scope>
    <source>
        <strain evidence="9">L21-Fru-AB</strain>
    </source>
</reference>
<dbReference type="STRING" id="1307763.L21SP4_01304"/>
<comment type="similarity">
    <text evidence="1">Belongs to the complex I 24 kDa subunit family.</text>
</comment>
<dbReference type="EMBL" id="CP010904">
    <property type="protein sequence ID" value="AKJ64552.1"/>
    <property type="molecule type" value="Genomic_DNA"/>
</dbReference>
<gene>
    <name evidence="8" type="ORF">L21SP4_01304</name>
</gene>
<evidence type="ECO:0000256" key="6">
    <source>
        <dbReference type="ARBA" id="ARBA00034078"/>
    </source>
</evidence>
<dbReference type="EC" id="1.12.1.2" evidence="8"/>
<keyword evidence="8" id="KW-0560">Oxidoreductase</keyword>
<dbReference type="InterPro" id="IPR041921">
    <property type="entry name" value="NuoE_N"/>
</dbReference>
<dbReference type="Gene3D" id="3.40.30.10">
    <property type="entry name" value="Glutaredoxin"/>
    <property type="match status" value="1"/>
</dbReference>
<evidence type="ECO:0000256" key="3">
    <source>
        <dbReference type="ARBA" id="ARBA00022723"/>
    </source>
</evidence>
<keyword evidence="5 7" id="KW-0411">Iron-sulfur</keyword>
<dbReference type="RefSeq" id="WP_082116584.1">
    <property type="nucleotide sequence ID" value="NZ_CP010904.1"/>
</dbReference>
<dbReference type="OrthoDB" id="9807941at2"/>
<dbReference type="KEGG" id="vbl:L21SP4_01304"/>
<keyword evidence="4 7" id="KW-0408">Iron</keyword>
<reference evidence="8 9" key="2">
    <citation type="journal article" date="2016" name="ISME J.">
        <title>Characterization of the first cultured representative of Verrucomicrobia subdivision 5 indicates the proposal of a novel phylum.</title>
        <authorList>
            <person name="Spring S."/>
            <person name="Bunk B."/>
            <person name="Sproer C."/>
            <person name="Schumann P."/>
            <person name="Rohde M."/>
            <person name="Tindall B.J."/>
            <person name="Klenk H.P."/>
        </authorList>
    </citation>
    <scope>NUCLEOTIDE SEQUENCE [LARGE SCALE GENOMIC DNA]</scope>
    <source>
        <strain evidence="8 9">L21-Fru-AB</strain>
    </source>
</reference>
<feature type="binding site" evidence="7">
    <location>
        <position position="139"/>
    </location>
    <ligand>
        <name>[2Fe-2S] cluster</name>
        <dbReference type="ChEBI" id="CHEBI:190135"/>
    </ligand>
</feature>
<dbReference type="SUPFAM" id="SSF52833">
    <property type="entry name" value="Thioredoxin-like"/>
    <property type="match status" value="1"/>
</dbReference>
<feature type="binding site" evidence="7">
    <location>
        <position position="135"/>
    </location>
    <ligand>
        <name>[2Fe-2S] cluster</name>
        <dbReference type="ChEBI" id="CHEBI:190135"/>
    </ligand>
</feature>
<comment type="cofactor">
    <cofactor evidence="6">
        <name>[2Fe-2S] cluster</name>
        <dbReference type="ChEBI" id="CHEBI:190135"/>
    </cofactor>
</comment>
<feature type="binding site" evidence="7">
    <location>
        <position position="94"/>
    </location>
    <ligand>
        <name>[2Fe-2S] cluster</name>
        <dbReference type="ChEBI" id="CHEBI:190135"/>
    </ligand>
</feature>
<evidence type="ECO:0000313" key="9">
    <source>
        <dbReference type="Proteomes" id="UP000035268"/>
    </source>
</evidence>
<protein>
    <submittedName>
        <fullName evidence="8">NAD-reducing hydrogenase subunit HoxE</fullName>
        <ecNumber evidence="8">1.12.1.2</ecNumber>
    </submittedName>
</protein>
<evidence type="ECO:0000256" key="7">
    <source>
        <dbReference type="PIRSR" id="PIRSR000216-1"/>
    </source>
</evidence>
<keyword evidence="9" id="KW-1185">Reference proteome</keyword>
<dbReference type="FunFam" id="3.40.30.10:FF:000015">
    <property type="entry name" value="NADH-quinone oxidoreductase subunit E"/>
    <property type="match status" value="1"/>
</dbReference>
<dbReference type="InterPro" id="IPR028431">
    <property type="entry name" value="NADP_DH_HndA-like"/>
</dbReference>
<name>A0A0G3EGK9_9BACT</name>
<evidence type="ECO:0000256" key="2">
    <source>
        <dbReference type="ARBA" id="ARBA00022714"/>
    </source>
</evidence>
<feature type="binding site" evidence="7">
    <location>
        <position position="99"/>
    </location>
    <ligand>
        <name>[2Fe-2S] cluster</name>
        <dbReference type="ChEBI" id="CHEBI:190135"/>
    </ligand>
</feature>
<dbReference type="Proteomes" id="UP000035268">
    <property type="component" value="Chromosome"/>
</dbReference>
<evidence type="ECO:0000256" key="4">
    <source>
        <dbReference type="ARBA" id="ARBA00023004"/>
    </source>
</evidence>
<dbReference type="AlphaFoldDB" id="A0A0G3EGK9"/>
<dbReference type="Gene3D" id="1.10.10.1590">
    <property type="entry name" value="NADH-quinone oxidoreductase subunit E"/>
    <property type="match status" value="1"/>
</dbReference>
<accession>A0A0G3EGK9</accession>
<dbReference type="InterPro" id="IPR036249">
    <property type="entry name" value="Thioredoxin-like_sf"/>
</dbReference>
<organism evidence="8 9">
    <name type="scientific">Kiritimatiella glycovorans</name>
    <dbReference type="NCBI Taxonomy" id="1307763"/>
    <lineage>
        <taxon>Bacteria</taxon>
        <taxon>Pseudomonadati</taxon>
        <taxon>Kiritimatiellota</taxon>
        <taxon>Kiritimatiellia</taxon>
        <taxon>Kiritimatiellales</taxon>
        <taxon>Kiritimatiellaceae</taxon>
        <taxon>Kiritimatiella</taxon>
    </lineage>
</organism>
<dbReference type="PANTHER" id="PTHR43342:SF2">
    <property type="entry name" value="POTENTIAL NAD-REDUCING HYDROGENASE SUBUNIT"/>
    <property type="match status" value="1"/>
</dbReference>
<dbReference type="Pfam" id="PF01257">
    <property type="entry name" value="2Fe-2S_thioredx"/>
    <property type="match status" value="1"/>
</dbReference>
<dbReference type="PANTHER" id="PTHR43342">
    <property type="entry name" value="NADH-QUINONE OXIDOREDUCTASE, E SUBUNIT"/>
    <property type="match status" value="1"/>
</dbReference>
<sequence length="174" mass="19363">MICSGIEENTCCGGECSAEHFAELDELLDRYRSVPGGLIPVLQQAQELFGYLPEDVIKRVSRGLDRPYSEVAGVIGFYSYFSTQPRGEHVIRVCLGTACYVRGGKQVLEALKKELGVEVGETTENRQFTLEIARCFGACGLAPAVMIDDDVHQRVKPARVRQMLDPYRKSEESQ</sequence>
<dbReference type="InterPro" id="IPR002023">
    <property type="entry name" value="NuoE-like"/>
</dbReference>
<dbReference type="GO" id="GO:0047985">
    <property type="term" value="F:hydrogen dehydrogenase activity"/>
    <property type="evidence" value="ECO:0007669"/>
    <property type="project" value="UniProtKB-EC"/>
</dbReference>
<comment type="cofactor">
    <cofactor evidence="7">
        <name>[2Fe-2S] cluster</name>
        <dbReference type="ChEBI" id="CHEBI:190135"/>
    </cofactor>
    <text evidence="7">Binds 1 [2Fe-2S] cluster.</text>
</comment>
<keyword evidence="3 7" id="KW-0479">Metal-binding</keyword>
<keyword evidence="2 7" id="KW-0001">2Fe-2S</keyword>
<proteinExistence type="inferred from homology"/>
<keyword evidence="8" id="KW-0371">Homeobox</keyword>
<dbReference type="PIRSF" id="PIRSF000216">
    <property type="entry name" value="NADH_DH_24kDa"/>
    <property type="match status" value="1"/>
</dbReference>
<dbReference type="CDD" id="cd03064">
    <property type="entry name" value="TRX_Fd_NuoE"/>
    <property type="match status" value="1"/>
</dbReference>
<evidence type="ECO:0000256" key="5">
    <source>
        <dbReference type="ARBA" id="ARBA00023014"/>
    </source>
</evidence>
<evidence type="ECO:0000313" key="8">
    <source>
        <dbReference type="EMBL" id="AKJ64552.1"/>
    </source>
</evidence>
<dbReference type="InterPro" id="IPR042128">
    <property type="entry name" value="NuoE_dom"/>
</dbReference>
<dbReference type="GO" id="GO:0046872">
    <property type="term" value="F:metal ion binding"/>
    <property type="evidence" value="ECO:0007669"/>
    <property type="project" value="UniProtKB-KW"/>
</dbReference>